<organism evidence="2 3">
    <name type="scientific">Rhizoctonia solani</name>
    <dbReference type="NCBI Taxonomy" id="456999"/>
    <lineage>
        <taxon>Eukaryota</taxon>
        <taxon>Fungi</taxon>
        <taxon>Dikarya</taxon>
        <taxon>Basidiomycota</taxon>
        <taxon>Agaricomycotina</taxon>
        <taxon>Agaricomycetes</taxon>
        <taxon>Cantharellales</taxon>
        <taxon>Ceratobasidiaceae</taxon>
        <taxon>Rhizoctonia</taxon>
    </lineage>
</organism>
<dbReference type="InterPro" id="IPR001245">
    <property type="entry name" value="Ser-Thr/Tyr_kinase_cat_dom"/>
</dbReference>
<dbReference type="PROSITE" id="PS50011">
    <property type="entry name" value="PROTEIN_KINASE_DOM"/>
    <property type="match status" value="1"/>
</dbReference>
<evidence type="ECO:0000313" key="2">
    <source>
        <dbReference type="EMBL" id="CAE6522156.1"/>
    </source>
</evidence>
<dbReference type="PANTHER" id="PTHR23257">
    <property type="entry name" value="SERINE-THREONINE PROTEIN KINASE"/>
    <property type="match status" value="1"/>
</dbReference>
<dbReference type="GO" id="GO:0004672">
    <property type="term" value="F:protein kinase activity"/>
    <property type="evidence" value="ECO:0007669"/>
    <property type="project" value="InterPro"/>
</dbReference>
<dbReference type="InterPro" id="IPR000719">
    <property type="entry name" value="Prot_kinase_dom"/>
</dbReference>
<proteinExistence type="predicted"/>
<evidence type="ECO:0000313" key="3">
    <source>
        <dbReference type="Proteomes" id="UP000663843"/>
    </source>
</evidence>
<name>A0A8H3HL03_9AGAM</name>
<feature type="domain" description="Protein kinase" evidence="1">
    <location>
        <begin position="139"/>
        <end position="409"/>
    </location>
</feature>
<gene>
    <name evidence="2" type="ORF">RDB_LOCUS166996</name>
</gene>
<dbReference type="GO" id="GO:0005524">
    <property type="term" value="F:ATP binding"/>
    <property type="evidence" value="ECO:0007669"/>
    <property type="project" value="InterPro"/>
</dbReference>
<dbReference type="InterPro" id="IPR050167">
    <property type="entry name" value="Ser_Thr_protein_kinase"/>
</dbReference>
<accession>A0A8H3HL03</accession>
<dbReference type="SUPFAM" id="SSF56112">
    <property type="entry name" value="Protein kinase-like (PK-like)"/>
    <property type="match status" value="1"/>
</dbReference>
<sequence>MLQDYILDSKMEIFDQFSCTRTNRTKRLTIKQLSTRLGIAGSTYTFPSAMSVEQSKNSCQTDFETTGILLRLVMSPEQVFAGLAADPSEFTLDTNVENVSSAIGITNPTDDISPIMPTSQIITILGQHKCIDVTSSLESYDEVPFAGGGAGNVYRGIMGSGKSKRHVAIKCHRVVVGHKKGTVMLRDAAKELYTWSKCQHSNILPLLGLAQYRDQLAMVSPLIERGSLSSFLFESPKLDRLNACLQIGTGLAYLHGLNIVHGDLKAENALVANDGTIKLVDFGSSVIKNHSLRFSSGNGAPHFTLGWAAPEASTSTNRYRPTKMGDVYAFGMTILEVITGEAPFAEVLNKVMIPFQVNAGYRPGRPECCIPISDPGEVIWSLLKRCWNSDPTKRPSAIEARDIIRSVRIDRTTLQPGVHGNRERCVPMCHYTRTC</sequence>
<dbReference type="EMBL" id="CAJMWT010007040">
    <property type="protein sequence ID" value="CAE6522156.1"/>
    <property type="molecule type" value="Genomic_DNA"/>
</dbReference>
<protein>
    <recommendedName>
        <fullName evidence="1">Protein kinase domain-containing protein</fullName>
    </recommendedName>
</protein>
<reference evidence="2" key="1">
    <citation type="submission" date="2021-01" db="EMBL/GenBank/DDBJ databases">
        <authorList>
            <person name="Kaushik A."/>
        </authorList>
    </citation>
    <scope>NUCLEOTIDE SEQUENCE</scope>
    <source>
        <strain evidence="2">AG2-2IIIB</strain>
    </source>
</reference>
<dbReference type="Proteomes" id="UP000663843">
    <property type="component" value="Unassembled WGS sequence"/>
</dbReference>
<dbReference type="AlphaFoldDB" id="A0A8H3HL03"/>
<comment type="caution">
    <text evidence="2">The sequence shown here is derived from an EMBL/GenBank/DDBJ whole genome shotgun (WGS) entry which is preliminary data.</text>
</comment>
<dbReference type="SMART" id="SM00220">
    <property type="entry name" value="S_TKc"/>
    <property type="match status" value="1"/>
</dbReference>
<evidence type="ECO:0000259" key="1">
    <source>
        <dbReference type="PROSITE" id="PS50011"/>
    </source>
</evidence>
<dbReference type="Pfam" id="PF07714">
    <property type="entry name" value="PK_Tyr_Ser-Thr"/>
    <property type="match status" value="1"/>
</dbReference>
<dbReference type="Gene3D" id="1.10.510.10">
    <property type="entry name" value="Transferase(Phosphotransferase) domain 1"/>
    <property type="match status" value="1"/>
</dbReference>
<dbReference type="InterPro" id="IPR011009">
    <property type="entry name" value="Kinase-like_dom_sf"/>
</dbReference>